<feature type="transmembrane region" description="Helical" evidence="1">
    <location>
        <begin position="294"/>
        <end position="316"/>
    </location>
</feature>
<evidence type="ECO:0000313" key="4">
    <source>
        <dbReference type="Proteomes" id="UP001595617"/>
    </source>
</evidence>
<name>A0ABV7ZX12_9GAMM</name>
<keyword evidence="1" id="KW-0812">Transmembrane</keyword>
<dbReference type="EMBL" id="JBHRYR010000003">
    <property type="protein sequence ID" value="MFC3852759.1"/>
    <property type="molecule type" value="Genomic_DNA"/>
</dbReference>
<dbReference type="Gene3D" id="3.90.550.10">
    <property type="entry name" value="Spore Coat Polysaccharide Biosynthesis Protein SpsA, Chain A"/>
    <property type="match status" value="1"/>
</dbReference>
<dbReference type="InterPro" id="IPR001173">
    <property type="entry name" value="Glyco_trans_2-like"/>
</dbReference>
<evidence type="ECO:0000313" key="3">
    <source>
        <dbReference type="EMBL" id="MFC3852759.1"/>
    </source>
</evidence>
<dbReference type="CDD" id="cd00761">
    <property type="entry name" value="Glyco_tranf_GTA_type"/>
    <property type="match status" value="1"/>
</dbReference>
<keyword evidence="1" id="KW-0472">Membrane</keyword>
<reference evidence="4" key="1">
    <citation type="journal article" date="2019" name="Int. J. Syst. Evol. Microbiol.">
        <title>The Global Catalogue of Microorganisms (GCM) 10K type strain sequencing project: providing services to taxonomists for standard genome sequencing and annotation.</title>
        <authorList>
            <consortium name="The Broad Institute Genomics Platform"/>
            <consortium name="The Broad Institute Genome Sequencing Center for Infectious Disease"/>
            <person name="Wu L."/>
            <person name="Ma J."/>
        </authorList>
    </citation>
    <scope>NUCLEOTIDE SEQUENCE [LARGE SCALE GENOMIC DNA]</scope>
    <source>
        <strain evidence="4">IBRC 10765</strain>
    </source>
</reference>
<feature type="domain" description="Glycosyltransferase 2-like" evidence="2">
    <location>
        <begin position="4"/>
        <end position="129"/>
    </location>
</feature>
<dbReference type="RefSeq" id="WP_380695271.1">
    <property type="nucleotide sequence ID" value="NZ_JBHRYR010000003.1"/>
</dbReference>
<keyword evidence="1" id="KW-1133">Transmembrane helix</keyword>
<comment type="caution">
    <text evidence="3">The sequence shown here is derived from an EMBL/GenBank/DDBJ whole genome shotgun (WGS) entry which is preliminary data.</text>
</comment>
<sequence length="327" mass="37420">MLISIVVLSYNRPVQVERILKNFVGVTANDFNIIIKDDVSPLRFEIEEIVDRYSKQLNVEVLFHSNESNMGYDGNLISSFSITDSEYVFLLSDDDYLLGSEMESIVRTIKNSRSDFYFTPYIENGEVKRVPSGNYVSDKFSNIIYNSILFSGLVYRVGAVNSLVLDYEFLSKCIYSQVYLALALIYKNKSYGVLPSSALYLGGDGDNFFGKNESAVNSDLLSDRKKVTSDLLYQQFLLKVVDKISTDFDPNILISFKKEYSIRLVSYGLRVRGKGYKAYFSFLKTYFGSVDRHFILPTLLFLVFFIFPSKVSRNIYNIGVKRLRKSG</sequence>
<protein>
    <submittedName>
        <fullName evidence="3">Glycosyltransferase family 2 protein</fullName>
    </submittedName>
</protein>
<evidence type="ECO:0000259" key="2">
    <source>
        <dbReference type="Pfam" id="PF00535"/>
    </source>
</evidence>
<accession>A0ABV7ZX12</accession>
<proteinExistence type="predicted"/>
<dbReference type="SUPFAM" id="SSF53448">
    <property type="entry name" value="Nucleotide-diphospho-sugar transferases"/>
    <property type="match status" value="1"/>
</dbReference>
<dbReference type="Pfam" id="PF00535">
    <property type="entry name" value="Glycos_transf_2"/>
    <property type="match status" value="1"/>
</dbReference>
<keyword evidence="4" id="KW-1185">Reference proteome</keyword>
<dbReference type="Proteomes" id="UP001595617">
    <property type="component" value="Unassembled WGS sequence"/>
</dbReference>
<dbReference type="InterPro" id="IPR029044">
    <property type="entry name" value="Nucleotide-diphossugar_trans"/>
</dbReference>
<gene>
    <name evidence="3" type="ORF">ACFOOG_07935</name>
</gene>
<evidence type="ECO:0000256" key="1">
    <source>
        <dbReference type="SAM" id="Phobius"/>
    </source>
</evidence>
<organism evidence="3 4">
    <name type="scientific">Saccharospirillum mangrovi</name>
    <dbReference type="NCBI Taxonomy" id="2161747"/>
    <lineage>
        <taxon>Bacteria</taxon>
        <taxon>Pseudomonadati</taxon>
        <taxon>Pseudomonadota</taxon>
        <taxon>Gammaproteobacteria</taxon>
        <taxon>Oceanospirillales</taxon>
        <taxon>Saccharospirillaceae</taxon>
        <taxon>Saccharospirillum</taxon>
    </lineage>
</organism>